<dbReference type="CDD" id="cd05466">
    <property type="entry name" value="PBP2_LTTR_substrate"/>
    <property type="match status" value="1"/>
</dbReference>
<accession>A0ABP9HBD2</accession>
<evidence type="ECO:0000256" key="1">
    <source>
        <dbReference type="ARBA" id="ARBA00009437"/>
    </source>
</evidence>
<reference evidence="8" key="1">
    <citation type="journal article" date="2019" name="Int. J. Syst. Evol. Microbiol.">
        <title>The Global Catalogue of Microorganisms (GCM) 10K type strain sequencing project: providing services to taxonomists for standard genome sequencing and annotation.</title>
        <authorList>
            <consortium name="The Broad Institute Genomics Platform"/>
            <consortium name="The Broad Institute Genome Sequencing Center for Infectious Disease"/>
            <person name="Wu L."/>
            <person name="Ma J."/>
        </authorList>
    </citation>
    <scope>NUCLEOTIDE SEQUENCE [LARGE SCALE GENOMIC DNA]</scope>
    <source>
        <strain evidence="8">JCM 17986</strain>
    </source>
</reference>
<gene>
    <name evidence="7" type="ORF">GCM10023205_33600</name>
</gene>
<dbReference type="EMBL" id="BAABHS010000010">
    <property type="protein sequence ID" value="GAA4966286.1"/>
    <property type="molecule type" value="Genomic_DNA"/>
</dbReference>
<dbReference type="Gene3D" id="3.40.190.10">
    <property type="entry name" value="Periplasmic binding protein-like II"/>
    <property type="match status" value="2"/>
</dbReference>
<comment type="caution">
    <text evidence="7">The sequence shown here is derived from an EMBL/GenBank/DDBJ whole genome shotgun (WGS) entry which is preliminary data.</text>
</comment>
<keyword evidence="4" id="KW-0804">Transcription</keyword>
<dbReference type="PROSITE" id="PS50931">
    <property type="entry name" value="HTH_LYSR"/>
    <property type="match status" value="1"/>
</dbReference>
<keyword evidence="3" id="KW-0238">DNA-binding</keyword>
<evidence type="ECO:0000313" key="7">
    <source>
        <dbReference type="EMBL" id="GAA4966286.1"/>
    </source>
</evidence>
<dbReference type="Gene3D" id="1.10.10.10">
    <property type="entry name" value="Winged helix-like DNA-binding domain superfamily/Winged helix DNA-binding domain"/>
    <property type="match status" value="1"/>
</dbReference>
<comment type="similarity">
    <text evidence="1">Belongs to the LysR transcriptional regulatory family.</text>
</comment>
<dbReference type="InterPro" id="IPR000847">
    <property type="entry name" value="LysR_HTH_N"/>
</dbReference>
<dbReference type="Pfam" id="PF03466">
    <property type="entry name" value="LysR_substrate"/>
    <property type="match status" value="1"/>
</dbReference>
<dbReference type="Pfam" id="PF00126">
    <property type="entry name" value="HTH_1"/>
    <property type="match status" value="1"/>
</dbReference>
<dbReference type="InterPro" id="IPR036390">
    <property type="entry name" value="WH_DNA-bd_sf"/>
</dbReference>
<evidence type="ECO:0000256" key="4">
    <source>
        <dbReference type="ARBA" id="ARBA00023163"/>
    </source>
</evidence>
<dbReference type="PANTHER" id="PTHR30126:SF39">
    <property type="entry name" value="HTH-TYPE TRANSCRIPTIONAL REGULATOR CYSL"/>
    <property type="match status" value="1"/>
</dbReference>
<dbReference type="InterPro" id="IPR005119">
    <property type="entry name" value="LysR_subst-bd"/>
</dbReference>
<dbReference type="InterPro" id="IPR036388">
    <property type="entry name" value="WH-like_DNA-bd_sf"/>
</dbReference>
<sequence>MVGAVAAGRPRGSVRGGASVMSGTLPAGLRGLHRGSRMLRSEFPNARGGLGRGMELRQLRTFEAVVRHRTVTEAAAVLDLAPSTVSEHIRALERSLGVPVFERTARGMRVTPAGEVLRGWARRLLEQADQARREVAGAGRALRLGALETIAASHAPGVLSRIAARDPRVAVEVRPSRSRDALMEDVAAGVLDAALVLDTGEELGDLGFAPLSALAFADVEPMPLVLVAAADHPLRDADEVTLEDLRDERLLTNVPNCSFLLAADRVLGGALRRVRAEGVPVMRAWAEQGLGIALLPEFAVAQSLQAGTLTRLAFPVPPLQLRLIWGADQETRADVRELLYAVAAGSGRR</sequence>
<dbReference type="SUPFAM" id="SSF53850">
    <property type="entry name" value="Periplasmic binding protein-like II"/>
    <property type="match status" value="1"/>
</dbReference>
<dbReference type="Proteomes" id="UP001500466">
    <property type="component" value="Unassembled WGS sequence"/>
</dbReference>
<name>A0ABP9HBD2_9ACTN</name>
<organism evidence="7 8">
    <name type="scientific">Yinghuangia aomiensis</name>
    <dbReference type="NCBI Taxonomy" id="676205"/>
    <lineage>
        <taxon>Bacteria</taxon>
        <taxon>Bacillati</taxon>
        <taxon>Actinomycetota</taxon>
        <taxon>Actinomycetes</taxon>
        <taxon>Kitasatosporales</taxon>
        <taxon>Streptomycetaceae</taxon>
        <taxon>Yinghuangia</taxon>
    </lineage>
</organism>
<evidence type="ECO:0000256" key="5">
    <source>
        <dbReference type="SAM" id="MobiDB-lite"/>
    </source>
</evidence>
<proteinExistence type="inferred from homology"/>
<evidence type="ECO:0000313" key="8">
    <source>
        <dbReference type="Proteomes" id="UP001500466"/>
    </source>
</evidence>
<evidence type="ECO:0000259" key="6">
    <source>
        <dbReference type="PROSITE" id="PS50931"/>
    </source>
</evidence>
<evidence type="ECO:0000256" key="3">
    <source>
        <dbReference type="ARBA" id="ARBA00023125"/>
    </source>
</evidence>
<dbReference type="SUPFAM" id="SSF46785">
    <property type="entry name" value="Winged helix' DNA-binding domain"/>
    <property type="match status" value="1"/>
</dbReference>
<feature type="domain" description="HTH lysR-type" evidence="6">
    <location>
        <begin position="54"/>
        <end position="111"/>
    </location>
</feature>
<feature type="region of interest" description="Disordered" evidence="5">
    <location>
        <begin position="1"/>
        <end position="20"/>
    </location>
</feature>
<keyword evidence="2" id="KW-0805">Transcription regulation</keyword>
<keyword evidence="8" id="KW-1185">Reference proteome</keyword>
<evidence type="ECO:0000256" key="2">
    <source>
        <dbReference type="ARBA" id="ARBA00023015"/>
    </source>
</evidence>
<dbReference type="PANTHER" id="PTHR30126">
    <property type="entry name" value="HTH-TYPE TRANSCRIPTIONAL REGULATOR"/>
    <property type="match status" value="1"/>
</dbReference>
<protein>
    <submittedName>
        <fullName evidence="7">LysR family transcriptional regulator</fullName>
    </submittedName>
</protein>